<keyword evidence="1" id="KW-0812">Transmembrane</keyword>
<evidence type="ECO:0000256" key="1">
    <source>
        <dbReference type="SAM" id="Phobius"/>
    </source>
</evidence>
<protein>
    <submittedName>
        <fullName evidence="2">Uncharacterized protein</fullName>
    </submittedName>
</protein>
<dbReference type="Proteomes" id="UP000193061">
    <property type="component" value="Unassembled WGS sequence"/>
</dbReference>
<feature type="transmembrane region" description="Helical" evidence="1">
    <location>
        <begin position="18"/>
        <end position="39"/>
    </location>
</feature>
<feature type="transmembrane region" description="Helical" evidence="1">
    <location>
        <begin position="104"/>
        <end position="124"/>
    </location>
</feature>
<keyword evidence="3" id="KW-1185">Reference proteome</keyword>
<gene>
    <name evidence="2" type="ORF">ROA7450_02208</name>
</gene>
<feature type="transmembrane region" description="Helical" evidence="1">
    <location>
        <begin position="60"/>
        <end position="84"/>
    </location>
</feature>
<name>A0A1X6ZAK2_9RHOB</name>
<evidence type="ECO:0000313" key="2">
    <source>
        <dbReference type="EMBL" id="SLN45594.1"/>
    </source>
</evidence>
<dbReference type="AlphaFoldDB" id="A0A1X6ZAK2"/>
<dbReference type="EMBL" id="FWFX01000006">
    <property type="protein sequence ID" value="SLN45594.1"/>
    <property type="molecule type" value="Genomic_DNA"/>
</dbReference>
<sequence length="134" mass="15038">MQEESIVNTPSGQFLPKWFWIIIGLQIIIVSVFALSTLFNPPPDFNYTTMAYITRNLTAVLAVILAVWLRSHAALFVALAARVVTDIVDATTVFTMNATYLKSAVPMVVALLIIPALVGMVFLWRRIKQEKRRS</sequence>
<keyword evidence="1" id="KW-1133">Transmembrane helix</keyword>
<organism evidence="2 3">
    <name type="scientific">Roseovarius albus</name>
    <dbReference type="NCBI Taxonomy" id="1247867"/>
    <lineage>
        <taxon>Bacteria</taxon>
        <taxon>Pseudomonadati</taxon>
        <taxon>Pseudomonadota</taxon>
        <taxon>Alphaproteobacteria</taxon>
        <taxon>Rhodobacterales</taxon>
        <taxon>Roseobacteraceae</taxon>
        <taxon>Roseovarius</taxon>
    </lineage>
</organism>
<accession>A0A1X6ZAK2</accession>
<reference evidence="2 3" key="1">
    <citation type="submission" date="2017-03" db="EMBL/GenBank/DDBJ databases">
        <authorList>
            <person name="Afonso C.L."/>
            <person name="Miller P.J."/>
            <person name="Scott M.A."/>
            <person name="Spackman E."/>
            <person name="Goraichik I."/>
            <person name="Dimitrov K.M."/>
            <person name="Suarez D.L."/>
            <person name="Swayne D.E."/>
        </authorList>
    </citation>
    <scope>NUCLEOTIDE SEQUENCE [LARGE SCALE GENOMIC DNA]</scope>
    <source>
        <strain evidence="2 3">CECT 7450</strain>
    </source>
</reference>
<evidence type="ECO:0000313" key="3">
    <source>
        <dbReference type="Proteomes" id="UP000193061"/>
    </source>
</evidence>
<keyword evidence="1" id="KW-0472">Membrane</keyword>
<proteinExistence type="predicted"/>